<feature type="transmembrane region" description="Helical" evidence="6">
    <location>
        <begin position="267"/>
        <end position="283"/>
    </location>
</feature>
<dbReference type="GO" id="GO:0007166">
    <property type="term" value="P:cell surface receptor signaling pathway"/>
    <property type="evidence" value="ECO:0007669"/>
    <property type="project" value="InterPro"/>
</dbReference>
<evidence type="ECO:0000313" key="8">
    <source>
        <dbReference type="EMBL" id="KAK4446006.1"/>
    </source>
</evidence>
<feature type="transmembrane region" description="Helical" evidence="6">
    <location>
        <begin position="122"/>
        <end position="143"/>
    </location>
</feature>
<dbReference type="GO" id="GO:0005886">
    <property type="term" value="C:plasma membrane"/>
    <property type="evidence" value="ECO:0007669"/>
    <property type="project" value="TreeGrafter"/>
</dbReference>
<dbReference type="SUPFAM" id="SSF81321">
    <property type="entry name" value="Family A G protein-coupled receptor-like"/>
    <property type="match status" value="1"/>
</dbReference>
<comment type="caution">
    <text evidence="8">The sequence shown here is derived from an EMBL/GenBank/DDBJ whole genome shotgun (WGS) entry which is preliminary data.</text>
</comment>
<name>A0AAV9GC32_9PEZI</name>
<protein>
    <recommendedName>
        <fullName evidence="7">G-protein coupled receptors family 2 profile 2 domain-containing protein</fullName>
    </recommendedName>
</protein>
<dbReference type="EMBL" id="MU865960">
    <property type="protein sequence ID" value="KAK4446006.1"/>
    <property type="molecule type" value="Genomic_DNA"/>
</dbReference>
<organism evidence="8 9">
    <name type="scientific">Podospora aff. communis PSN243</name>
    <dbReference type="NCBI Taxonomy" id="3040156"/>
    <lineage>
        <taxon>Eukaryota</taxon>
        <taxon>Fungi</taxon>
        <taxon>Dikarya</taxon>
        <taxon>Ascomycota</taxon>
        <taxon>Pezizomycotina</taxon>
        <taxon>Sordariomycetes</taxon>
        <taxon>Sordariomycetidae</taxon>
        <taxon>Sordariales</taxon>
        <taxon>Podosporaceae</taxon>
        <taxon>Podospora</taxon>
    </lineage>
</organism>
<dbReference type="PANTHER" id="PTHR23112">
    <property type="entry name" value="G PROTEIN-COUPLED RECEPTOR 157-RELATED"/>
    <property type="match status" value="1"/>
</dbReference>
<feature type="transmembrane region" description="Helical" evidence="6">
    <location>
        <begin position="94"/>
        <end position="110"/>
    </location>
</feature>
<feature type="region of interest" description="Disordered" evidence="5">
    <location>
        <begin position="341"/>
        <end position="383"/>
    </location>
</feature>
<accession>A0AAV9GC32</accession>
<dbReference type="Proteomes" id="UP001321760">
    <property type="component" value="Unassembled WGS sequence"/>
</dbReference>
<evidence type="ECO:0000256" key="1">
    <source>
        <dbReference type="ARBA" id="ARBA00004141"/>
    </source>
</evidence>
<evidence type="ECO:0000256" key="4">
    <source>
        <dbReference type="ARBA" id="ARBA00023136"/>
    </source>
</evidence>
<keyword evidence="3 6" id="KW-1133">Transmembrane helix</keyword>
<keyword evidence="2 6" id="KW-0812">Transmembrane</keyword>
<keyword evidence="4 6" id="KW-0472">Membrane</keyword>
<gene>
    <name evidence="8" type="ORF">QBC34DRAFT_152776</name>
</gene>
<feature type="region of interest" description="Disordered" evidence="5">
    <location>
        <begin position="230"/>
        <end position="258"/>
    </location>
</feature>
<keyword evidence="9" id="KW-1185">Reference proteome</keyword>
<evidence type="ECO:0000256" key="6">
    <source>
        <dbReference type="SAM" id="Phobius"/>
    </source>
</evidence>
<feature type="domain" description="G-protein coupled receptors family 2 profile 2" evidence="7">
    <location>
        <begin position="13"/>
        <end position="187"/>
    </location>
</feature>
<dbReference type="PROSITE" id="PS50261">
    <property type="entry name" value="G_PROTEIN_RECEP_F2_4"/>
    <property type="match status" value="1"/>
</dbReference>
<reference evidence="8" key="1">
    <citation type="journal article" date="2023" name="Mol. Phylogenet. Evol.">
        <title>Genome-scale phylogeny and comparative genomics of the fungal order Sordariales.</title>
        <authorList>
            <person name="Hensen N."/>
            <person name="Bonometti L."/>
            <person name="Westerberg I."/>
            <person name="Brannstrom I.O."/>
            <person name="Guillou S."/>
            <person name="Cros-Aarteil S."/>
            <person name="Calhoun S."/>
            <person name="Haridas S."/>
            <person name="Kuo A."/>
            <person name="Mondo S."/>
            <person name="Pangilinan J."/>
            <person name="Riley R."/>
            <person name="LaButti K."/>
            <person name="Andreopoulos B."/>
            <person name="Lipzen A."/>
            <person name="Chen C."/>
            <person name="Yan M."/>
            <person name="Daum C."/>
            <person name="Ng V."/>
            <person name="Clum A."/>
            <person name="Steindorff A."/>
            <person name="Ohm R.A."/>
            <person name="Martin F."/>
            <person name="Silar P."/>
            <person name="Natvig D.O."/>
            <person name="Lalanne C."/>
            <person name="Gautier V."/>
            <person name="Ament-Velasquez S.L."/>
            <person name="Kruys A."/>
            <person name="Hutchinson M.I."/>
            <person name="Powell A.J."/>
            <person name="Barry K."/>
            <person name="Miller A.N."/>
            <person name="Grigoriev I.V."/>
            <person name="Debuchy R."/>
            <person name="Gladieux P."/>
            <person name="Hiltunen Thoren M."/>
            <person name="Johannesson H."/>
        </authorList>
    </citation>
    <scope>NUCLEOTIDE SEQUENCE</scope>
    <source>
        <strain evidence="8">PSN243</strain>
    </source>
</reference>
<dbReference type="Gene3D" id="1.20.1070.10">
    <property type="entry name" value="Rhodopsin 7-helix transmembrane proteins"/>
    <property type="match status" value="1"/>
</dbReference>
<dbReference type="PANTHER" id="PTHR23112:SF0">
    <property type="entry name" value="TRANSMEMBRANE PROTEIN 116"/>
    <property type="match status" value="1"/>
</dbReference>
<evidence type="ECO:0000256" key="3">
    <source>
        <dbReference type="ARBA" id="ARBA00022989"/>
    </source>
</evidence>
<comment type="subcellular location">
    <subcellularLocation>
        <location evidence="1">Membrane</location>
        <topology evidence="1">Multi-pass membrane protein</topology>
    </subcellularLocation>
</comment>
<feature type="transmembrane region" description="Helical" evidence="6">
    <location>
        <begin position="12"/>
        <end position="35"/>
    </location>
</feature>
<feature type="transmembrane region" description="Helical" evidence="6">
    <location>
        <begin position="47"/>
        <end position="67"/>
    </location>
</feature>
<feature type="transmembrane region" description="Helical" evidence="6">
    <location>
        <begin position="303"/>
        <end position="325"/>
    </location>
</feature>
<feature type="compositionally biased region" description="Basic residues" evidence="5">
    <location>
        <begin position="350"/>
        <end position="359"/>
    </location>
</feature>
<feature type="compositionally biased region" description="Basic and acidic residues" evidence="5">
    <location>
        <begin position="245"/>
        <end position="258"/>
    </location>
</feature>
<dbReference type="GO" id="GO:0007189">
    <property type="term" value="P:adenylate cyclase-activating G protein-coupled receptor signaling pathway"/>
    <property type="evidence" value="ECO:0007669"/>
    <property type="project" value="TreeGrafter"/>
</dbReference>
<evidence type="ECO:0000256" key="5">
    <source>
        <dbReference type="SAM" id="MobiDB-lite"/>
    </source>
</evidence>
<proteinExistence type="predicted"/>
<evidence type="ECO:0000259" key="7">
    <source>
        <dbReference type="PROSITE" id="PS50261"/>
    </source>
</evidence>
<feature type="transmembrane region" description="Helical" evidence="6">
    <location>
        <begin position="167"/>
        <end position="187"/>
    </location>
</feature>
<sequence length="412" mass="45145">MATTLPEDQVRALVILERVGGSLSLCAVIAVFVFFSLQPRLRTVPNTFILFAAIANTFSAIASIIAYDGIHQGQTNPLCQLQGFLFEMFTQSDAWWALAMAINTLLIYFHDADLHSLRKWGWLYCLICYGGPFGIALMCLLVTEPGKSPIYGDSGPWCWISDDWSSLRIYTCYMLVWACLLTSLLIYTTIGIRTHLHPSTKSHHHAEASHSRHPSSLSSPGMTAFLISSTPNRSPSPSIYTPSLHDIEPTPHSTPADDLRRSHLHTAILYTLSVAAPWTLTSIHRVHELIHPPSASGPTPFGLILLSALVIPLQGTFTACVLFYANWNTLRQGTPSLGMKPVRVGGVPTRAKRRSKPARQGKSVYSMWRDASPASGSGSGRRDSWDFLDIGIDESQRGGGVQGVGRMSGDVV</sequence>
<feature type="compositionally biased region" description="Polar residues" evidence="5">
    <location>
        <begin position="230"/>
        <end position="241"/>
    </location>
</feature>
<evidence type="ECO:0000256" key="2">
    <source>
        <dbReference type="ARBA" id="ARBA00022692"/>
    </source>
</evidence>
<dbReference type="Pfam" id="PF00001">
    <property type="entry name" value="7tm_1"/>
    <property type="match status" value="1"/>
</dbReference>
<evidence type="ECO:0000313" key="9">
    <source>
        <dbReference type="Proteomes" id="UP001321760"/>
    </source>
</evidence>
<dbReference type="GO" id="GO:0004930">
    <property type="term" value="F:G protein-coupled receptor activity"/>
    <property type="evidence" value="ECO:0007669"/>
    <property type="project" value="InterPro"/>
</dbReference>
<dbReference type="InterPro" id="IPR017981">
    <property type="entry name" value="GPCR_2-like_7TM"/>
</dbReference>
<dbReference type="AlphaFoldDB" id="A0AAV9GC32"/>
<dbReference type="InterPro" id="IPR000276">
    <property type="entry name" value="GPCR_Rhodpsn"/>
</dbReference>
<reference evidence="8" key="2">
    <citation type="submission" date="2023-05" db="EMBL/GenBank/DDBJ databases">
        <authorList>
            <consortium name="Lawrence Berkeley National Laboratory"/>
            <person name="Steindorff A."/>
            <person name="Hensen N."/>
            <person name="Bonometti L."/>
            <person name="Westerberg I."/>
            <person name="Brannstrom I.O."/>
            <person name="Guillou S."/>
            <person name="Cros-Aarteil S."/>
            <person name="Calhoun S."/>
            <person name="Haridas S."/>
            <person name="Kuo A."/>
            <person name="Mondo S."/>
            <person name="Pangilinan J."/>
            <person name="Riley R."/>
            <person name="Labutti K."/>
            <person name="Andreopoulos B."/>
            <person name="Lipzen A."/>
            <person name="Chen C."/>
            <person name="Yanf M."/>
            <person name="Daum C."/>
            <person name="Ng V."/>
            <person name="Clum A."/>
            <person name="Ohm R."/>
            <person name="Martin F."/>
            <person name="Silar P."/>
            <person name="Natvig D."/>
            <person name="Lalanne C."/>
            <person name="Gautier V."/>
            <person name="Ament-Velasquez S.L."/>
            <person name="Kruys A."/>
            <person name="Hutchinson M.I."/>
            <person name="Powell A.J."/>
            <person name="Barry K."/>
            <person name="Miller A.N."/>
            <person name="Grigoriev I.V."/>
            <person name="Debuchy R."/>
            <person name="Gladieux P."/>
            <person name="Thoren M.H."/>
            <person name="Johannesson H."/>
        </authorList>
    </citation>
    <scope>NUCLEOTIDE SEQUENCE</scope>
    <source>
        <strain evidence="8">PSN243</strain>
    </source>
</reference>